<dbReference type="AlphaFoldDB" id="A0A2I9DK60"/>
<name>A0A2I9DK60_9DEIO</name>
<dbReference type="InterPro" id="IPR011044">
    <property type="entry name" value="Quino_amine_DH_bsu"/>
</dbReference>
<keyword evidence="3" id="KW-1185">Reference proteome</keyword>
<organism evidence="2 3">
    <name type="scientific">Deinococcus aerius</name>
    <dbReference type="NCBI Taxonomy" id="200253"/>
    <lineage>
        <taxon>Bacteria</taxon>
        <taxon>Thermotogati</taxon>
        <taxon>Deinococcota</taxon>
        <taxon>Deinococci</taxon>
        <taxon>Deinococcales</taxon>
        <taxon>Deinococcaceae</taxon>
        <taxon>Deinococcus</taxon>
    </lineage>
</organism>
<protein>
    <submittedName>
        <fullName evidence="2">Putative glutamine cyclotransferase</fullName>
    </submittedName>
</protein>
<feature type="compositionally biased region" description="Pro residues" evidence="1">
    <location>
        <begin position="57"/>
        <end position="77"/>
    </location>
</feature>
<sequence length="334" mass="35355">MRLEPGLREPGPDAPQATPGRTRHPFRDLARALLLVVGAALPLACGGEPQTRTDAPPSSPAPTPPSPPPTPPAPPPVQAGIPVVSPVVLARYPHDRDAFTQGLQYVGQGVLVESTGLVGASGVRRVELESGRVLRGVPTPIREAFGEGVTVLGGVAYHLTWRTGVAFALDAVTLREVGRFTYSGEGWGLTHDGQSLIMSDGSSTLVWRDPKTFAVTRRVQVTGGGQPVRNLNELEEVRGSLYANVWPTNRIARIDPGTGQVTLWLDVEALTREVSAAADQAGRPLTAEDVPNGIAFVPERGTLLLTGKRWPTMFEVQLPGGPDEGQAPAGDSPR</sequence>
<dbReference type="EMBL" id="BFAG01000010">
    <property type="protein sequence ID" value="GBF06768.1"/>
    <property type="molecule type" value="Genomic_DNA"/>
</dbReference>
<accession>A0A2I9DK60</accession>
<dbReference type="Pfam" id="PF05096">
    <property type="entry name" value="Glu_cyclase_2"/>
    <property type="match status" value="1"/>
</dbReference>
<dbReference type="Proteomes" id="UP000236569">
    <property type="component" value="Unassembled WGS sequence"/>
</dbReference>
<keyword evidence="2" id="KW-0808">Transferase</keyword>
<reference evidence="3" key="1">
    <citation type="submission" date="2018-01" db="EMBL/GenBank/DDBJ databases">
        <title>Draft Genome Sequence of the Radioresistant Bacterium Deinococcus aerius TR0125, Isolated from the Higher Atmosphere above Japan.</title>
        <authorList>
            <person name="Satoh K."/>
            <person name="Arai H."/>
            <person name="Sanzen T."/>
            <person name="Kawaguchi Y."/>
            <person name="Hayashi H."/>
            <person name="Yokobori S."/>
            <person name="Yamagishi A."/>
            <person name="Oono Y."/>
            <person name="Narumi I."/>
        </authorList>
    </citation>
    <scope>NUCLEOTIDE SEQUENCE [LARGE SCALE GENOMIC DNA]</scope>
    <source>
        <strain evidence="3">TR0125</strain>
    </source>
</reference>
<evidence type="ECO:0000256" key="1">
    <source>
        <dbReference type="SAM" id="MobiDB-lite"/>
    </source>
</evidence>
<dbReference type="SUPFAM" id="SSF50969">
    <property type="entry name" value="YVTN repeat-like/Quinoprotein amine dehydrogenase"/>
    <property type="match status" value="1"/>
</dbReference>
<evidence type="ECO:0000313" key="3">
    <source>
        <dbReference type="Proteomes" id="UP000236569"/>
    </source>
</evidence>
<evidence type="ECO:0000313" key="2">
    <source>
        <dbReference type="EMBL" id="GBF06768.1"/>
    </source>
</evidence>
<gene>
    <name evidence="2" type="ORF">DAERI_100131</name>
</gene>
<feature type="region of interest" description="Disordered" evidence="1">
    <location>
        <begin position="1"/>
        <end position="26"/>
    </location>
</feature>
<comment type="caution">
    <text evidence="2">The sequence shown here is derived from an EMBL/GenBank/DDBJ whole genome shotgun (WGS) entry which is preliminary data.</text>
</comment>
<dbReference type="PANTHER" id="PTHR31270">
    <property type="entry name" value="GLUTAMINYL-PEPTIDE CYCLOTRANSFERASE"/>
    <property type="match status" value="1"/>
</dbReference>
<feature type="compositionally biased region" description="Basic and acidic residues" evidence="1">
    <location>
        <begin position="1"/>
        <end position="11"/>
    </location>
</feature>
<proteinExistence type="predicted"/>
<dbReference type="PANTHER" id="PTHR31270:SF1">
    <property type="entry name" value="GLUTAMINYL-PEPTIDE CYCLOTRANSFERASE"/>
    <property type="match status" value="1"/>
</dbReference>
<feature type="region of interest" description="Disordered" evidence="1">
    <location>
        <begin position="45"/>
        <end position="79"/>
    </location>
</feature>
<dbReference type="GO" id="GO:0016603">
    <property type="term" value="F:glutaminyl-peptide cyclotransferase activity"/>
    <property type="evidence" value="ECO:0007669"/>
    <property type="project" value="InterPro"/>
</dbReference>
<dbReference type="InterPro" id="IPR007788">
    <property type="entry name" value="QCT"/>
</dbReference>